<dbReference type="CDD" id="cd02980">
    <property type="entry name" value="TRX_Fd_family"/>
    <property type="match status" value="1"/>
</dbReference>
<dbReference type="RefSeq" id="WP_042270679.1">
    <property type="nucleotide sequence ID" value="NZ_JACHVZ010000025.1"/>
</dbReference>
<dbReference type="EMBL" id="JACHVZ010000025">
    <property type="protein sequence ID" value="MBB2932213.1"/>
    <property type="molecule type" value="Genomic_DNA"/>
</dbReference>
<dbReference type="SUPFAM" id="SSF52833">
    <property type="entry name" value="Thioredoxin-like"/>
    <property type="match status" value="1"/>
</dbReference>
<dbReference type="OrthoDB" id="9800597at2"/>
<proteinExistence type="predicted"/>
<name>A0A2U0ZW95_9BURK</name>
<dbReference type="AlphaFoldDB" id="A0A2U0ZW95"/>
<evidence type="ECO:0000313" key="1">
    <source>
        <dbReference type="EMBL" id="MBB2932213.1"/>
    </source>
</evidence>
<protein>
    <submittedName>
        <fullName evidence="2">(2Fe-2S) ferredoxin</fullName>
    </submittedName>
</protein>
<organism evidence="2 3">
    <name type="scientific">Paraburkholderia silvatlantica</name>
    <dbReference type="NCBI Taxonomy" id="321895"/>
    <lineage>
        <taxon>Bacteria</taxon>
        <taxon>Pseudomonadati</taxon>
        <taxon>Pseudomonadota</taxon>
        <taxon>Betaproteobacteria</taxon>
        <taxon>Burkholderiales</taxon>
        <taxon>Burkholderiaceae</taxon>
        <taxon>Paraburkholderia</taxon>
    </lineage>
</organism>
<dbReference type="EMBL" id="QJSQ01000014">
    <property type="protein sequence ID" value="PYE21401.1"/>
    <property type="molecule type" value="Genomic_DNA"/>
</dbReference>
<evidence type="ECO:0000313" key="4">
    <source>
        <dbReference type="Proteomes" id="UP000533533"/>
    </source>
</evidence>
<accession>A0A2U0ZW95</accession>
<dbReference type="Proteomes" id="UP000247772">
    <property type="component" value="Unassembled WGS sequence"/>
</dbReference>
<dbReference type="InterPro" id="IPR036249">
    <property type="entry name" value="Thioredoxin-like_sf"/>
</dbReference>
<gene>
    <name evidence="2" type="ORF">C7410_11442</name>
    <name evidence="1" type="ORF">FHX59_006694</name>
</gene>
<sequence>MSKPQRHVFVCTQNRPAQHPRGSCGGGKGSVALIQAFWAEQQKRNAYETVAITYSGCLGPCDQGANVVVYPEAVLYRSVTPDDVAEIFTSHLEGGTPVARLIAPEAVW</sequence>
<reference evidence="2 3" key="1">
    <citation type="submission" date="2018-06" db="EMBL/GenBank/DDBJ databases">
        <title>Genomic Encyclopedia of Type Strains, Phase IV (KMG-V): Genome sequencing to study the core and pangenomes of soil and plant-associated prokaryotes.</title>
        <authorList>
            <person name="Whitman W."/>
        </authorList>
    </citation>
    <scope>NUCLEOTIDE SEQUENCE [LARGE SCALE GENOMIC DNA]</scope>
    <source>
        <strain evidence="2 3">SRCL-318</strain>
        <strain evidence="1 4">SRMrh-85</strain>
    </source>
</reference>
<evidence type="ECO:0000313" key="2">
    <source>
        <dbReference type="EMBL" id="PYE21401.1"/>
    </source>
</evidence>
<dbReference type="Proteomes" id="UP000533533">
    <property type="component" value="Unassembled WGS sequence"/>
</dbReference>
<keyword evidence="4" id="KW-1185">Reference proteome</keyword>
<evidence type="ECO:0000313" key="3">
    <source>
        <dbReference type="Proteomes" id="UP000247772"/>
    </source>
</evidence>
<dbReference type="Gene3D" id="3.40.30.10">
    <property type="entry name" value="Glutaredoxin"/>
    <property type="match status" value="1"/>
</dbReference>
<comment type="caution">
    <text evidence="2">The sequence shown here is derived from an EMBL/GenBank/DDBJ whole genome shotgun (WGS) entry which is preliminary data.</text>
</comment>